<proteinExistence type="predicted"/>
<evidence type="ECO:0000313" key="2">
    <source>
        <dbReference type="EMBL" id="RDL35754.1"/>
    </source>
</evidence>
<dbReference type="RefSeq" id="XP_031868410.1">
    <property type="nucleotide sequence ID" value="XM_032014989.1"/>
</dbReference>
<reference evidence="2 3" key="1">
    <citation type="journal article" date="2018" name="IMA Fungus">
        <title>IMA Genome-F 9: Draft genome sequence of Annulohypoxylon stygium, Aspergillus mulundensis, Berkeleyomyces basicola (syn. Thielaviopsis basicola), Ceratocystis smalleyi, two Cercospora beticola strains, Coleophoma cylindrospora, Fusarium fracticaudum, Phialophora cf. hyalina, and Morchella septimelata.</title>
        <authorList>
            <person name="Wingfield B.D."/>
            <person name="Bills G.F."/>
            <person name="Dong Y."/>
            <person name="Huang W."/>
            <person name="Nel W.J."/>
            <person name="Swalarsk-Parry B.S."/>
            <person name="Vaghefi N."/>
            <person name="Wilken P.M."/>
            <person name="An Z."/>
            <person name="de Beer Z.W."/>
            <person name="De Vos L."/>
            <person name="Chen L."/>
            <person name="Duong T.A."/>
            <person name="Gao Y."/>
            <person name="Hammerbacher A."/>
            <person name="Kikkert J.R."/>
            <person name="Li Y."/>
            <person name="Li H."/>
            <person name="Li K."/>
            <person name="Li Q."/>
            <person name="Liu X."/>
            <person name="Ma X."/>
            <person name="Naidoo K."/>
            <person name="Pethybridge S.J."/>
            <person name="Sun J."/>
            <person name="Steenkamp E.T."/>
            <person name="van der Nest M.A."/>
            <person name="van Wyk S."/>
            <person name="Wingfield M.J."/>
            <person name="Xiong C."/>
            <person name="Yue Q."/>
            <person name="Zhang X."/>
        </authorList>
    </citation>
    <scope>NUCLEOTIDE SEQUENCE [LARGE SCALE GENOMIC DNA]</scope>
    <source>
        <strain evidence="2 3">BP 5553</strain>
    </source>
</reference>
<feature type="compositionally biased region" description="Basic and acidic residues" evidence="1">
    <location>
        <begin position="293"/>
        <end position="302"/>
    </location>
</feature>
<feature type="compositionally biased region" description="Polar residues" evidence="1">
    <location>
        <begin position="207"/>
        <end position="219"/>
    </location>
</feature>
<feature type="region of interest" description="Disordered" evidence="1">
    <location>
        <begin position="81"/>
        <end position="390"/>
    </location>
</feature>
<feature type="compositionally biased region" description="Basic and acidic residues" evidence="1">
    <location>
        <begin position="121"/>
        <end position="131"/>
    </location>
</feature>
<feature type="compositionally biased region" description="Acidic residues" evidence="1">
    <location>
        <begin position="174"/>
        <end position="184"/>
    </location>
</feature>
<keyword evidence="3" id="KW-1185">Reference proteome</keyword>
<dbReference type="AlphaFoldDB" id="A0A370TJQ7"/>
<feature type="compositionally biased region" description="Acidic residues" evidence="1">
    <location>
        <begin position="352"/>
        <end position="362"/>
    </location>
</feature>
<name>A0A370TJQ7_9HELO</name>
<feature type="compositionally biased region" description="Basic and acidic residues" evidence="1">
    <location>
        <begin position="378"/>
        <end position="387"/>
    </location>
</feature>
<feature type="region of interest" description="Disordered" evidence="1">
    <location>
        <begin position="1"/>
        <end position="62"/>
    </location>
</feature>
<comment type="caution">
    <text evidence="2">The sequence shown here is derived from an EMBL/GenBank/DDBJ whole genome shotgun (WGS) entry which is preliminary data.</text>
</comment>
<sequence>MTDRDPSNTPAPGSSTAADNTEATKSPVRGIPEELLSVNASDSKSPPASDPVDDGNGSNTCAAVYDPSGFYARAYEMAANEGVSPAATPEPPARLDARGKGNADLSKIPGLGMMGNSEIRFVGREPRKVGRGDTGALMYQDSLPSAPPRTTPSQPISKGRVVNDYNPFPPEGYSADDMDIDDFSDLGGPSRGRSESRQPGLAEGSYYNPTCYGSSSTAPGSMHFQSRGEPSRSASGFRRTESTEAGPSGQYMAHNPTYGYRGDDDSFYDEGDNYSERSASVYGRPEQVQAQIDKYRIPKYSDRLGASKKGAQKSSFPSKRPRANDDDDDEYDPANLDAINYSESEFGFGSEQYDDDDDDDVFVEQMGPPRGKNKKMSRREEKGKGKAYEPFTTGTYTTLRVPSKASGGKDFINHGENLKPSRYSGATMPWGVNKAPDMVEQKDVSDAALLKRGIKRPRTGKICPRGYGANDPENIEIVNLKENKGIGFARISQILNERRLQTGKSPTLSATGVANRYNRTAPLLFAAEGKQFIPLSQRKRGTMDEAKIQWTSEWDTALVAAVKKYEASKWKTVATLFNEMTGLNADDRSVAIRYSVL</sequence>
<evidence type="ECO:0000256" key="1">
    <source>
        <dbReference type="SAM" id="MobiDB-lite"/>
    </source>
</evidence>
<dbReference type="GeneID" id="43599215"/>
<dbReference type="Proteomes" id="UP000254866">
    <property type="component" value="Unassembled WGS sequence"/>
</dbReference>
<dbReference type="OrthoDB" id="3438274at2759"/>
<evidence type="ECO:0000313" key="3">
    <source>
        <dbReference type="Proteomes" id="UP000254866"/>
    </source>
</evidence>
<feature type="compositionally biased region" description="Polar residues" evidence="1">
    <location>
        <begin position="7"/>
        <end position="24"/>
    </location>
</feature>
<gene>
    <name evidence="2" type="ORF">BP5553_06366</name>
</gene>
<dbReference type="EMBL" id="NPIC01000005">
    <property type="protein sequence ID" value="RDL35754.1"/>
    <property type="molecule type" value="Genomic_DNA"/>
</dbReference>
<organism evidence="2 3">
    <name type="scientific">Venustampulla echinocandica</name>
    <dbReference type="NCBI Taxonomy" id="2656787"/>
    <lineage>
        <taxon>Eukaryota</taxon>
        <taxon>Fungi</taxon>
        <taxon>Dikarya</taxon>
        <taxon>Ascomycota</taxon>
        <taxon>Pezizomycotina</taxon>
        <taxon>Leotiomycetes</taxon>
        <taxon>Helotiales</taxon>
        <taxon>Pleuroascaceae</taxon>
        <taxon>Venustampulla</taxon>
    </lineage>
</organism>
<accession>A0A370TJQ7</accession>
<protein>
    <recommendedName>
        <fullName evidence="4">Myb-like domain-containing protein</fullName>
    </recommendedName>
</protein>
<evidence type="ECO:0008006" key="4">
    <source>
        <dbReference type="Google" id="ProtNLM"/>
    </source>
</evidence>